<reference evidence="1" key="1">
    <citation type="submission" date="2020-05" db="EMBL/GenBank/DDBJ databases">
        <authorList>
            <person name="Chiriac C."/>
            <person name="Salcher M."/>
            <person name="Ghai R."/>
            <person name="Kavagutti S V."/>
        </authorList>
    </citation>
    <scope>NUCLEOTIDE SEQUENCE</scope>
</reference>
<dbReference type="AlphaFoldDB" id="A0A6J5ZY41"/>
<proteinExistence type="predicted"/>
<evidence type="ECO:0000313" key="1">
    <source>
        <dbReference type="EMBL" id="CAB4347015.1"/>
    </source>
</evidence>
<accession>A0A6J5ZY41</accession>
<sequence length="63" mass="7104">MRSALVEHVSIDLVAEEIIEKWTATLLHNRYDCFGMAAIMCPVTLGLAYSLNPAKWVMDPHQC</sequence>
<name>A0A6J5ZY41_9ZZZZ</name>
<gene>
    <name evidence="1" type="ORF">UFOPK3331_02077</name>
</gene>
<dbReference type="EMBL" id="CAESAL010000141">
    <property type="protein sequence ID" value="CAB4347015.1"/>
    <property type="molecule type" value="Genomic_DNA"/>
</dbReference>
<organism evidence="1">
    <name type="scientific">freshwater metagenome</name>
    <dbReference type="NCBI Taxonomy" id="449393"/>
    <lineage>
        <taxon>unclassified sequences</taxon>
        <taxon>metagenomes</taxon>
        <taxon>ecological metagenomes</taxon>
    </lineage>
</organism>
<protein>
    <submittedName>
        <fullName evidence="1">Unannotated protein</fullName>
    </submittedName>
</protein>